<feature type="domain" description="Beta-mannosidase-like galactose-binding" evidence="2">
    <location>
        <begin position="800"/>
        <end position="866"/>
    </location>
</feature>
<gene>
    <name evidence="3" type="ORF">KTH89_03535</name>
</gene>
<dbReference type="SUPFAM" id="SSF49785">
    <property type="entry name" value="Galactose-binding domain-like"/>
    <property type="match status" value="1"/>
</dbReference>
<dbReference type="InterPro" id="IPR017853">
    <property type="entry name" value="GH"/>
</dbReference>
<dbReference type="Pfam" id="PF22666">
    <property type="entry name" value="Glyco_hydro_2_N2"/>
    <property type="match status" value="1"/>
</dbReference>
<dbReference type="Gene3D" id="3.40.50.880">
    <property type="match status" value="1"/>
</dbReference>
<dbReference type="AlphaFoldDB" id="A0A949JYM0"/>
<dbReference type="NCBIfam" id="NF045579">
    <property type="entry name" value="rhamnoside_JR"/>
    <property type="match status" value="1"/>
</dbReference>
<accession>A0A949JYM0</accession>
<dbReference type="Gene3D" id="3.20.20.80">
    <property type="entry name" value="Glycosidases"/>
    <property type="match status" value="1"/>
</dbReference>
<protein>
    <recommendedName>
        <fullName evidence="2">Beta-mannosidase-like galactose-binding domain-containing protein</fullName>
    </recommendedName>
</protein>
<comment type="caution">
    <text evidence="3">The sequence shown here is derived from an EMBL/GenBank/DDBJ whole genome shotgun (WGS) entry which is preliminary data.</text>
</comment>
<keyword evidence="4" id="KW-1185">Reference proteome</keyword>
<dbReference type="GO" id="GO:0004553">
    <property type="term" value="F:hydrolase activity, hydrolyzing O-glycosyl compounds"/>
    <property type="evidence" value="ECO:0007669"/>
    <property type="project" value="UniProtKB-ARBA"/>
</dbReference>
<dbReference type="Proteomes" id="UP000712157">
    <property type="component" value="Unassembled WGS sequence"/>
</dbReference>
<reference evidence="3" key="1">
    <citation type="submission" date="2021-06" db="EMBL/GenBank/DDBJ databases">
        <title>Description of novel taxa of the family Lachnospiraceae.</title>
        <authorList>
            <person name="Chaplin A.V."/>
            <person name="Sokolova S.R."/>
            <person name="Pikina A.P."/>
            <person name="Korzhanova M."/>
            <person name="Belova V."/>
            <person name="Korostin D."/>
            <person name="Efimov B.A."/>
        </authorList>
    </citation>
    <scope>NUCLEOTIDE SEQUENCE</scope>
    <source>
        <strain evidence="3">ASD5720</strain>
    </source>
</reference>
<dbReference type="Gene3D" id="2.60.120.260">
    <property type="entry name" value="Galactose-binding domain-like"/>
    <property type="match status" value="1"/>
</dbReference>
<dbReference type="InterPro" id="IPR054593">
    <property type="entry name" value="Beta-mannosidase-like_N2"/>
</dbReference>
<dbReference type="PANTHER" id="PTHR36848:SF2">
    <property type="entry name" value="SECRETED PROTEIN"/>
    <property type="match status" value="1"/>
</dbReference>
<dbReference type="CDD" id="cd03143">
    <property type="entry name" value="A4_beta-galactosidase_middle_domain"/>
    <property type="match status" value="1"/>
</dbReference>
<organism evidence="3 4">
    <name type="scientific">Diplocloster agilis</name>
    <dbReference type="NCBI Taxonomy" id="2850323"/>
    <lineage>
        <taxon>Bacteria</taxon>
        <taxon>Bacillati</taxon>
        <taxon>Bacillota</taxon>
        <taxon>Clostridia</taxon>
        <taxon>Lachnospirales</taxon>
        <taxon>Lachnospiraceae</taxon>
        <taxon>Diplocloster</taxon>
    </lineage>
</organism>
<dbReference type="SUPFAM" id="SSF51445">
    <property type="entry name" value="(Trans)glycosidases"/>
    <property type="match status" value="1"/>
</dbReference>
<dbReference type="RefSeq" id="WP_238720651.1">
    <property type="nucleotide sequence ID" value="NZ_JAHQCW010000004.1"/>
</dbReference>
<evidence type="ECO:0000313" key="3">
    <source>
        <dbReference type="EMBL" id="MBU9735595.1"/>
    </source>
</evidence>
<dbReference type="InterPro" id="IPR053161">
    <property type="entry name" value="Ulvan_degrading_GH"/>
</dbReference>
<evidence type="ECO:0000256" key="1">
    <source>
        <dbReference type="ARBA" id="ARBA00022801"/>
    </source>
</evidence>
<dbReference type="InterPro" id="IPR008979">
    <property type="entry name" value="Galactose-bd-like_sf"/>
</dbReference>
<sequence>MDWHIQRLEHPGPETKGWTRWWWYGCAVQREEIDRELQFMQEAGIGGVEIQTLYPLAADDAEAGIYNIPYFSPEFFNILDYTLKKAEELGLGVDFTLGSSWPYGGPHVPQELSVQCAIPYQIDVTGPCSFSYDFTSRVTGKIERAVMGRMKESRMLEETIVDLTPFLQEKLLFGWPWGKVLEDIHIPEGDWKIVVFVTHLYHQQAAIPARDAGGYVVDHCRKDAVDLFLKNGGDPLIERLGRGSFCCFFCDSIELLGNNWTGILEEEFFRRRGYGLDRYIYGLWGEIDDISDRIRYDYFLTMSELTIENFFENLTSWCESHGSKARIQAHGTWADILKAYGSAHIPEGETFGLQDKLEVNSIHRRFASSAAHLYNKPVVSCESFTWLRVPRFLETLEMMKAEVDAIFLDGINSIYNHGYAYSPPDAGRLGWPFYASSQINHTNTYWPFYRHLSEYIQRVSGMLRIGRPKCDIAVYLPQADIWSENQMADLHMGMKLQEYMGWGVTDKISKRGYCFDYVNDDILNHHADFDDAMTVNGNTYRVILLIGCKRLPPETAEKLKSFVKSGGILIASEAAPYLSCGLLRREEQDDAVRKCMARIFPEKTGSWRFSGRGAAAIAPDRGEGLITLLEQRFRPDVRITGGGDCVGYVHRVDGLTDIYFIANISPQSRKVAFDFSVHGKEMKVFDAADARPYAVEAEAGYNNSTELVLHMEAFDSVFVFFDEGTKNPVKDPVLAGKGVFMRQAPKEITCPQPGARQEKTYVLPGPWRLEIPEMNYTCQWDRPEFWQQYEQVRYYSGTGIYSSSFVLKEVPEGRAVLHLEELQETAQVRINGRTCGDIWRRPWKLEVTGALRAGQNTIEIYCSNRLINYAIDPENEITDYPAEMVDGWPYFSQAINQIRHRRIGLNRERQAIKEPIPSGLRGKVWITFLDNQGDEAPTTE</sequence>
<dbReference type="Pfam" id="PF17132">
    <property type="entry name" value="Glyco_hydro_106"/>
    <property type="match status" value="2"/>
</dbReference>
<dbReference type="EMBL" id="JAHQCW010000004">
    <property type="protein sequence ID" value="MBU9735595.1"/>
    <property type="molecule type" value="Genomic_DNA"/>
</dbReference>
<dbReference type="InterPro" id="IPR029062">
    <property type="entry name" value="Class_I_gatase-like"/>
</dbReference>
<evidence type="ECO:0000259" key="2">
    <source>
        <dbReference type="Pfam" id="PF22666"/>
    </source>
</evidence>
<evidence type="ECO:0000313" key="4">
    <source>
        <dbReference type="Proteomes" id="UP000712157"/>
    </source>
</evidence>
<keyword evidence="1" id="KW-0378">Hydrolase</keyword>
<proteinExistence type="predicted"/>
<dbReference type="PANTHER" id="PTHR36848">
    <property type="entry name" value="DNA-BINDING PROTEIN (PUTATIVE SECRETED PROTEIN)-RELATED"/>
    <property type="match status" value="1"/>
</dbReference>
<name>A0A949JYM0_9FIRM</name>